<evidence type="ECO:0000256" key="6">
    <source>
        <dbReference type="ARBA" id="ARBA00023163"/>
    </source>
</evidence>
<evidence type="ECO:0000256" key="5">
    <source>
        <dbReference type="ARBA" id="ARBA00023125"/>
    </source>
</evidence>
<name>A0A970B7V7_9GAMM</name>
<comment type="similarity">
    <text evidence="1 7">Belongs to the transcriptional regulatory CopG/NikR family.</text>
</comment>
<sequence>MRRYTISIEDELGEQFEAWAQRHGYENRSEAIRDLLRDRLGAEQLGDDPQAPCVAATSYVYDHEELDLSRRLIGHQHAHHDLNISTLHVHLDSHLCMEVTVLQGPHRAVLQHARALTAERGVRHGQIHVVPLGSDGAPESPAMPAPRPTRGRRRRHGHHDH</sequence>
<feature type="compositionally biased region" description="Basic residues" evidence="8">
    <location>
        <begin position="149"/>
        <end position="161"/>
    </location>
</feature>
<evidence type="ECO:0000259" key="9">
    <source>
        <dbReference type="Pfam" id="PF01402"/>
    </source>
</evidence>
<comment type="caution">
    <text evidence="11">The sequence shown here is derived from an EMBL/GenBank/DDBJ whole genome shotgun (WGS) entry which is preliminary data.</text>
</comment>
<dbReference type="NCBIfam" id="NF002815">
    <property type="entry name" value="PRK02967.1"/>
    <property type="match status" value="1"/>
</dbReference>
<dbReference type="InterPro" id="IPR050192">
    <property type="entry name" value="CopG/NikR_regulator"/>
</dbReference>
<dbReference type="AlphaFoldDB" id="A0A970B7V7"/>
<dbReference type="GO" id="GO:0016151">
    <property type="term" value="F:nickel cation binding"/>
    <property type="evidence" value="ECO:0007669"/>
    <property type="project" value="UniProtKB-UniRule"/>
</dbReference>
<gene>
    <name evidence="11" type="primary">nikR</name>
    <name evidence="11" type="ORF">G7Y82_18500</name>
</gene>
<evidence type="ECO:0000313" key="11">
    <source>
        <dbReference type="EMBL" id="NKF24308.1"/>
    </source>
</evidence>
<keyword evidence="5 7" id="KW-0238">DNA-binding</keyword>
<dbReference type="NCBIfam" id="NF003381">
    <property type="entry name" value="PRK04460.1"/>
    <property type="match status" value="1"/>
</dbReference>
<organism evidence="11 12">
    <name type="scientific">Solimonas marina</name>
    <dbReference type="NCBI Taxonomy" id="2714601"/>
    <lineage>
        <taxon>Bacteria</taxon>
        <taxon>Pseudomonadati</taxon>
        <taxon>Pseudomonadota</taxon>
        <taxon>Gammaproteobacteria</taxon>
        <taxon>Nevskiales</taxon>
        <taxon>Nevskiaceae</taxon>
        <taxon>Solimonas</taxon>
    </lineage>
</organism>
<dbReference type="HAMAP" id="MF_00476">
    <property type="entry name" value="NikR"/>
    <property type="match status" value="1"/>
</dbReference>
<dbReference type="GO" id="GO:0010045">
    <property type="term" value="P:response to nickel cation"/>
    <property type="evidence" value="ECO:0007669"/>
    <property type="project" value="InterPro"/>
</dbReference>
<dbReference type="Pfam" id="PF01402">
    <property type="entry name" value="RHH_1"/>
    <property type="match status" value="1"/>
</dbReference>
<reference evidence="11" key="1">
    <citation type="submission" date="2020-03" db="EMBL/GenBank/DDBJ databases">
        <title>Solimonas marina sp. nov., isolated from deep seawater of the Pacific Ocean.</title>
        <authorList>
            <person name="Liu X."/>
            <person name="Lai Q."/>
            <person name="Sun F."/>
            <person name="Gai Y."/>
            <person name="Li G."/>
            <person name="Shao Z."/>
        </authorList>
    </citation>
    <scope>NUCLEOTIDE SEQUENCE</scope>
    <source>
        <strain evidence="11">C16B3</strain>
    </source>
</reference>
<accession>A0A970B7V7</accession>
<keyword evidence="12" id="KW-1185">Reference proteome</keyword>
<protein>
    <recommendedName>
        <fullName evidence="7">Putative nickel-responsive regulator</fullName>
    </recommendedName>
</protein>
<dbReference type="InterPro" id="IPR045865">
    <property type="entry name" value="ACT-like_dom_sf"/>
</dbReference>
<evidence type="ECO:0000256" key="1">
    <source>
        <dbReference type="ARBA" id="ARBA00008478"/>
    </source>
</evidence>
<feature type="binding site" evidence="7">
    <location>
        <position position="88"/>
    </location>
    <ligand>
        <name>Ni(2+)</name>
        <dbReference type="ChEBI" id="CHEBI:49786"/>
    </ligand>
</feature>
<evidence type="ECO:0000256" key="8">
    <source>
        <dbReference type="SAM" id="MobiDB-lite"/>
    </source>
</evidence>
<evidence type="ECO:0000259" key="10">
    <source>
        <dbReference type="Pfam" id="PF08753"/>
    </source>
</evidence>
<comment type="cofactor">
    <cofactor evidence="7">
        <name>Ni(2+)</name>
        <dbReference type="ChEBI" id="CHEBI:49786"/>
    </cofactor>
    <text evidence="7">Binds 1 nickel ion per subunit.</text>
</comment>
<keyword evidence="6 7" id="KW-0804">Transcription</keyword>
<evidence type="ECO:0000256" key="4">
    <source>
        <dbReference type="ARBA" id="ARBA00023015"/>
    </source>
</evidence>
<dbReference type="Proteomes" id="UP000653472">
    <property type="component" value="Unassembled WGS sequence"/>
</dbReference>
<dbReference type="InterPro" id="IPR027271">
    <property type="entry name" value="Acetolactate_synth/TF_NikR_C"/>
</dbReference>
<feature type="binding site" evidence="7">
    <location>
        <position position="90"/>
    </location>
    <ligand>
        <name>Ni(2+)</name>
        <dbReference type="ChEBI" id="CHEBI:49786"/>
    </ligand>
</feature>
<dbReference type="Gene3D" id="1.10.1220.10">
    <property type="entry name" value="Met repressor-like"/>
    <property type="match status" value="1"/>
</dbReference>
<dbReference type="GO" id="GO:0003700">
    <property type="term" value="F:DNA-binding transcription factor activity"/>
    <property type="evidence" value="ECO:0007669"/>
    <property type="project" value="UniProtKB-UniRule"/>
</dbReference>
<dbReference type="EMBL" id="JAAVXB010000013">
    <property type="protein sequence ID" value="NKF24308.1"/>
    <property type="molecule type" value="Genomic_DNA"/>
</dbReference>
<dbReference type="Pfam" id="PF08753">
    <property type="entry name" value="NikR_C"/>
    <property type="match status" value="1"/>
</dbReference>
<comment type="function">
    <text evidence="7">Transcriptional regulator.</text>
</comment>
<dbReference type="Gene3D" id="3.30.70.1150">
    <property type="entry name" value="ACT-like. Chain A, domain 2"/>
    <property type="match status" value="1"/>
</dbReference>
<dbReference type="RefSeq" id="WP_168149631.1">
    <property type="nucleotide sequence ID" value="NZ_JAAVXB010000013.1"/>
</dbReference>
<dbReference type="PANTHER" id="PTHR34719:SF2">
    <property type="entry name" value="NICKEL-RESPONSIVE REGULATOR"/>
    <property type="match status" value="1"/>
</dbReference>
<dbReference type="InterPro" id="IPR010985">
    <property type="entry name" value="Ribbon_hlx_hlx"/>
</dbReference>
<feature type="region of interest" description="Disordered" evidence="8">
    <location>
        <begin position="130"/>
        <end position="161"/>
    </location>
</feature>
<evidence type="ECO:0000313" key="12">
    <source>
        <dbReference type="Proteomes" id="UP000653472"/>
    </source>
</evidence>
<evidence type="ECO:0000256" key="3">
    <source>
        <dbReference type="ARBA" id="ARBA00022723"/>
    </source>
</evidence>
<dbReference type="SUPFAM" id="SSF47598">
    <property type="entry name" value="Ribbon-helix-helix"/>
    <property type="match status" value="1"/>
</dbReference>
<feature type="binding site" evidence="7">
    <location>
        <position position="77"/>
    </location>
    <ligand>
        <name>Ni(2+)</name>
        <dbReference type="ChEBI" id="CHEBI:49786"/>
    </ligand>
</feature>
<dbReference type="InterPro" id="IPR014864">
    <property type="entry name" value="TF_NikR_Ni-bd_C"/>
</dbReference>
<dbReference type="PANTHER" id="PTHR34719">
    <property type="entry name" value="NICKEL-RESPONSIVE REGULATOR"/>
    <property type="match status" value="1"/>
</dbReference>
<dbReference type="SUPFAM" id="SSF55021">
    <property type="entry name" value="ACT-like"/>
    <property type="match status" value="1"/>
</dbReference>
<dbReference type="GO" id="GO:0003677">
    <property type="term" value="F:DNA binding"/>
    <property type="evidence" value="ECO:0007669"/>
    <property type="project" value="UniProtKB-KW"/>
</dbReference>
<evidence type="ECO:0000256" key="7">
    <source>
        <dbReference type="HAMAP-Rule" id="MF_00476"/>
    </source>
</evidence>
<keyword evidence="2 7" id="KW-0533">Nickel</keyword>
<dbReference type="InterPro" id="IPR013321">
    <property type="entry name" value="Arc_rbn_hlx_hlx"/>
</dbReference>
<dbReference type="InterPro" id="IPR002145">
    <property type="entry name" value="CopG"/>
</dbReference>
<feature type="domain" description="Transcription factor NikR nickel binding C-terminal" evidence="10">
    <location>
        <begin position="55"/>
        <end position="129"/>
    </location>
</feature>
<feature type="binding site" evidence="7">
    <location>
        <position position="96"/>
    </location>
    <ligand>
        <name>Ni(2+)</name>
        <dbReference type="ChEBI" id="CHEBI:49786"/>
    </ligand>
</feature>
<feature type="domain" description="Ribbon-helix-helix protein CopG" evidence="9">
    <location>
        <begin position="5"/>
        <end position="41"/>
    </location>
</feature>
<dbReference type="InterPro" id="IPR022988">
    <property type="entry name" value="Ni_resp_reg_NikR"/>
</dbReference>
<keyword evidence="4 7" id="KW-0805">Transcription regulation</keyword>
<evidence type="ECO:0000256" key="2">
    <source>
        <dbReference type="ARBA" id="ARBA00022596"/>
    </source>
</evidence>
<proteinExistence type="inferred from homology"/>
<dbReference type="CDD" id="cd22231">
    <property type="entry name" value="RHH_NikR_HicB-like"/>
    <property type="match status" value="1"/>
</dbReference>
<keyword evidence="3 7" id="KW-0479">Metal-binding</keyword>